<name>A0A1B6JZ17_9HEMI</name>
<sequence length="108" mass="12552">SRGRGEAQAARNKAKRYNESEIIRSFLGSPKGIPFLISAREAREQDCGEKDSRQDLHSRIDNLIDFYTSWTNNFPVRKNLKVSKYEFLKFVENFCSRSDINQNFTGQL</sequence>
<evidence type="ECO:0000313" key="1">
    <source>
        <dbReference type="EMBL" id="JAT04419.1"/>
    </source>
</evidence>
<dbReference type="AlphaFoldDB" id="A0A1B6JZ17"/>
<reference evidence="1" key="1">
    <citation type="submission" date="2015-11" db="EMBL/GenBank/DDBJ databases">
        <title>De novo transcriptome assembly of four potential Pierce s Disease insect vectors from Arizona vineyards.</title>
        <authorList>
            <person name="Tassone E.E."/>
        </authorList>
    </citation>
    <scope>NUCLEOTIDE SEQUENCE</scope>
</reference>
<accession>A0A1B6JZ17</accession>
<protein>
    <submittedName>
        <fullName evidence="1">Uncharacterized protein</fullName>
    </submittedName>
</protein>
<feature type="non-terminal residue" evidence="1">
    <location>
        <position position="1"/>
    </location>
</feature>
<gene>
    <name evidence="1" type="ORF">g.56945</name>
</gene>
<organism evidence="1">
    <name type="scientific">Homalodisca liturata</name>
    <dbReference type="NCBI Taxonomy" id="320908"/>
    <lineage>
        <taxon>Eukaryota</taxon>
        <taxon>Metazoa</taxon>
        <taxon>Ecdysozoa</taxon>
        <taxon>Arthropoda</taxon>
        <taxon>Hexapoda</taxon>
        <taxon>Insecta</taxon>
        <taxon>Pterygota</taxon>
        <taxon>Neoptera</taxon>
        <taxon>Paraneoptera</taxon>
        <taxon>Hemiptera</taxon>
        <taxon>Auchenorrhyncha</taxon>
        <taxon>Membracoidea</taxon>
        <taxon>Cicadellidae</taxon>
        <taxon>Cicadellinae</taxon>
        <taxon>Proconiini</taxon>
        <taxon>Homalodisca</taxon>
    </lineage>
</organism>
<proteinExistence type="predicted"/>
<dbReference type="EMBL" id="GECU01003288">
    <property type="protein sequence ID" value="JAT04419.1"/>
    <property type="molecule type" value="Transcribed_RNA"/>
</dbReference>